<sequence>MENEIGGDVNLPHVPYTVLAIDLGETTGIALYDVVTRQLRCDSAENPFDIVPLILLIKPHSVILERFPDNRTVSTEVELAYGTLSTTSVLISPGAWKPFMKGKKRYFPQVTCKHEKDAVNMLRYYLLINGGEDIS</sequence>
<gene>
    <name evidence="1" type="ORF">LCGC14_1546620</name>
</gene>
<organism evidence="1">
    <name type="scientific">marine sediment metagenome</name>
    <dbReference type="NCBI Taxonomy" id="412755"/>
    <lineage>
        <taxon>unclassified sequences</taxon>
        <taxon>metagenomes</taxon>
        <taxon>ecological metagenomes</taxon>
    </lineage>
</organism>
<dbReference type="EMBL" id="LAZR01011764">
    <property type="protein sequence ID" value="KKM59968.1"/>
    <property type="molecule type" value="Genomic_DNA"/>
</dbReference>
<accession>A0A0F9IRH8</accession>
<comment type="caution">
    <text evidence="1">The sequence shown here is derived from an EMBL/GenBank/DDBJ whole genome shotgun (WGS) entry which is preliminary data.</text>
</comment>
<evidence type="ECO:0000313" key="1">
    <source>
        <dbReference type="EMBL" id="KKM59968.1"/>
    </source>
</evidence>
<protein>
    <submittedName>
        <fullName evidence="1">Uncharacterized protein</fullName>
    </submittedName>
</protein>
<name>A0A0F9IRH8_9ZZZZ</name>
<dbReference type="AlphaFoldDB" id="A0A0F9IRH8"/>
<reference evidence="1" key="1">
    <citation type="journal article" date="2015" name="Nature">
        <title>Complex archaea that bridge the gap between prokaryotes and eukaryotes.</title>
        <authorList>
            <person name="Spang A."/>
            <person name="Saw J.H."/>
            <person name="Jorgensen S.L."/>
            <person name="Zaremba-Niedzwiedzka K."/>
            <person name="Martijn J."/>
            <person name="Lind A.E."/>
            <person name="van Eijk R."/>
            <person name="Schleper C."/>
            <person name="Guy L."/>
            <person name="Ettema T.J."/>
        </authorList>
    </citation>
    <scope>NUCLEOTIDE SEQUENCE</scope>
</reference>
<proteinExistence type="predicted"/>